<name>A0A0F9R9V5_9ZZZZ</name>
<reference evidence="1" key="1">
    <citation type="journal article" date="2015" name="Nature">
        <title>Complex archaea that bridge the gap between prokaryotes and eukaryotes.</title>
        <authorList>
            <person name="Spang A."/>
            <person name="Saw J.H."/>
            <person name="Jorgensen S.L."/>
            <person name="Zaremba-Niedzwiedzka K."/>
            <person name="Martijn J."/>
            <person name="Lind A.E."/>
            <person name="van Eijk R."/>
            <person name="Schleper C."/>
            <person name="Guy L."/>
            <person name="Ettema T.J."/>
        </authorList>
    </citation>
    <scope>NUCLEOTIDE SEQUENCE</scope>
</reference>
<organism evidence="1">
    <name type="scientific">marine sediment metagenome</name>
    <dbReference type="NCBI Taxonomy" id="412755"/>
    <lineage>
        <taxon>unclassified sequences</taxon>
        <taxon>metagenomes</taxon>
        <taxon>ecological metagenomes</taxon>
    </lineage>
</organism>
<protein>
    <submittedName>
        <fullName evidence="1">Uncharacterized protein</fullName>
    </submittedName>
</protein>
<sequence>MYTSHNFRTKAALKQAVKAGEHVSVFQPGPFPPPTDGTVSLEGPHFPTPHTWYATAEIQDGVVVKVR</sequence>
<dbReference type="AlphaFoldDB" id="A0A0F9R9V5"/>
<evidence type="ECO:0000313" key="1">
    <source>
        <dbReference type="EMBL" id="KKN21986.1"/>
    </source>
</evidence>
<accession>A0A0F9R9V5</accession>
<gene>
    <name evidence="1" type="ORF">LCGC14_0919910</name>
</gene>
<dbReference type="EMBL" id="LAZR01003102">
    <property type="protein sequence ID" value="KKN21986.1"/>
    <property type="molecule type" value="Genomic_DNA"/>
</dbReference>
<proteinExistence type="predicted"/>
<comment type="caution">
    <text evidence="1">The sequence shown here is derived from an EMBL/GenBank/DDBJ whole genome shotgun (WGS) entry which is preliminary data.</text>
</comment>